<dbReference type="PRINTS" id="PR00081">
    <property type="entry name" value="GDHRDH"/>
</dbReference>
<organism evidence="2 3">
    <name type="scientific">Parazoarcus communis SWub3 = DSM 12120</name>
    <dbReference type="NCBI Taxonomy" id="1121029"/>
    <lineage>
        <taxon>Bacteria</taxon>
        <taxon>Pseudomonadati</taxon>
        <taxon>Pseudomonadota</taxon>
        <taxon>Betaproteobacteria</taxon>
        <taxon>Rhodocyclales</taxon>
        <taxon>Zoogloeaceae</taxon>
        <taxon>Parazoarcus</taxon>
    </lineage>
</organism>
<evidence type="ECO:0000256" key="1">
    <source>
        <dbReference type="ARBA" id="ARBA00023002"/>
    </source>
</evidence>
<gene>
    <name evidence="2" type="ORF">DNK49_00480</name>
</gene>
<dbReference type="PANTHER" id="PTHR43658:SF8">
    <property type="entry name" value="17-BETA-HYDROXYSTEROID DEHYDROGENASE 14-RELATED"/>
    <property type="match status" value="1"/>
</dbReference>
<name>A0A323UZM8_9RHOO</name>
<protein>
    <submittedName>
        <fullName evidence="2">3-alpha-hydroxysteroid dehydrogenase</fullName>
    </submittedName>
</protein>
<reference evidence="2 3" key="1">
    <citation type="submission" date="2018-06" db="EMBL/GenBank/DDBJ databases">
        <title>Azoarcus communis strain SWub3 genome.</title>
        <authorList>
            <person name="Zorraquino Salvo V."/>
            <person name="Toubiana D."/>
            <person name="Blumwald E."/>
        </authorList>
    </citation>
    <scope>NUCLEOTIDE SEQUENCE [LARGE SCALE GENOMIC DNA]</scope>
    <source>
        <strain evidence="2 3">SWub3</strain>
    </source>
</reference>
<dbReference type="PANTHER" id="PTHR43658">
    <property type="entry name" value="SHORT-CHAIN DEHYDROGENASE/REDUCTASE"/>
    <property type="match status" value="1"/>
</dbReference>
<proteinExistence type="predicted"/>
<dbReference type="GO" id="GO:0008670">
    <property type="term" value="F:2,4-dienoyl-CoA reductase (NADPH) activity"/>
    <property type="evidence" value="ECO:0007669"/>
    <property type="project" value="TreeGrafter"/>
</dbReference>
<dbReference type="Gene3D" id="3.40.50.720">
    <property type="entry name" value="NAD(P)-binding Rossmann-like Domain"/>
    <property type="match status" value="1"/>
</dbReference>
<dbReference type="InterPro" id="IPR002347">
    <property type="entry name" value="SDR_fam"/>
</dbReference>
<evidence type="ECO:0000313" key="2">
    <source>
        <dbReference type="EMBL" id="PZA18059.1"/>
    </source>
</evidence>
<dbReference type="EMBL" id="QKOE01000001">
    <property type="protein sequence ID" value="PZA18059.1"/>
    <property type="molecule type" value="Genomic_DNA"/>
</dbReference>
<keyword evidence="1" id="KW-0560">Oxidoreductase</keyword>
<dbReference type="Pfam" id="PF13561">
    <property type="entry name" value="adh_short_C2"/>
    <property type="match status" value="1"/>
</dbReference>
<dbReference type="Proteomes" id="UP000248259">
    <property type="component" value="Unassembled WGS sequence"/>
</dbReference>
<accession>A0A323UZM8</accession>
<comment type="caution">
    <text evidence="2">The sequence shown here is derived from an EMBL/GenBank/DDBJ whole genome shotgun (WGS) entry which is preliminary data.</text>
</comment>
<dbReference type="RefSeq" id="WP_110522360.1">
    <property type="nucleotide sequence ID" value="NZ_QKOE01000001.1"/>
</dbReference>
<dbReference type="GO" id="GO:0006635">
    <property type="term" value="P:fatty acid beta-oxidation"/>
    <property type="evidence" value="ECO:0007669"/>
    <property type="project" value="TreeGrafter"/>
</dbReference>
<dbReference type="InterPro" id="IPR036291">
    <property type="entry name" value="NAD(P)-bd_dom_sf"/>
</dbReference>
<dbReference type="Pfam" id="PF00106">
    <property type="entry name" value="adh_short"/>
    <property type="match status" value="1"/>
</dbReference>
<dbReference type="AlphaFoldDB" id="A0A323UZM8"/>
<sequence length="255" mass="25989">MTVTVVTGSASGIGAAIRDQLVQAGHRVIGIDRQNAEITADLSTADGRQAAVEAALRACEGRLDGLVCCAGLGPTASSSSLIVSVNYFGMTELVNGLTPALARGTAPAILLIGSVASVHPGMDKLPMVTAMLNDDEAGARSQADAMGATQAAYAGSKYAVTVFARRQAVVLGPRGIRINVLAPGAVDTPLLQASLADARYGEAVRNFVAPVGRNAAPAEIAGMACFLQSAQASFVHGTVVFVDGGMDAMTRSDRF</sequence>
<evidence type="ECO:0000313" key="3">
    <source>
        <dbReference type="Proteomes" id="UP000248259"/>
    </source>
</evidence>
<dbReference type="SUPFAM" id="SSF51735">
    <property type="entry name" value="NAD(P)-binding Rossmann-fold domains"/>
    <property type="match status" value="1"/>
</dbReference>
<keyword evidence="3" id="KW-1185">Reference proteome</keyword>
<dbReference type="OrthoDB" id="9786435at2"/>